<gene>
    <name evidence="1" type="ORF">X975_23669</name>
</gene>
<dbReference type="InterPro" id="IPR006594">
    <property type="entry name" value="LisH"/>
</dbReference>
<feature type="non-terminal residue" evidence="1">
    <location>
        <position position="166"/>
    </location>
</feature>
<organism evidence="1 2">
    <name type="scientific">Stegodyphus mimosarum</name>
    <name type="common">African social velvet spider</name>
    <dbReference type="NCBI Taxonomy" id="407821"/>
    <lineage>
        <taxon>Eukaryota</taxon>
        <taxon>Metazoa</taxon>
        <taxon>Ecdysozoa</taxon>
        <taxon>Arthropoda</taxon>
        <taxon>Chelicerata</taxon>
        <taxon>Arachnida</taxon>
        <taxon>Araneae</taxon>
        <taxon>Araneomorphae</taxon>
        <taxon>Entelegynae</taxon>
        <taxon>Eresoidea</taxon>
        <taxon>Eresidae</taxon>
        <taxon>Stegodyphus</taxon>
    </lineage>
</organism>
<dbReference type="PANTHER" id="PTHR39063:SF1">
    <property type="entry name" value="OFD1 CENTRIOLE AND CENTRIOLAR SATELLITE PROTEIN"/>
    <property type="match status" value="1"/>
</dbReference>
<dbReference type="EMBL" id="KK122283">
    <property type="protein sequence ID" value="KFM82417.1"/>
    <property type="molecule type" value="Genomic_DNA"/>
</dbReference>
<dbReference type="OrthoDB" id="206339at2759"/>
<dbReference type="GO" id="GO:0060287">
    <property type="term" value="P:epithelial cilium movement involved in determination of left/right asymmetry"/>
    <property type="evidence" value="ECO:0007669"/>
    <property type="project" value="TreeGrafter"/>
</dbReference>
<evidence type="ECO:0000313" key="2">
    <source>
        <dbReference type="Proteomes" id="UP000054359"/>
    </source>
</evidence>
<dbReference type="PANTHER" id="PTHR39063">
    <property type="entry name" value="ORAL-FACIAL-DIGITAL SYNDROME 1 PROTEIN HOMOLOG"/>
    <property type="match status" value="1"/>
</dbReference>
<reference evidence="1 2" key="1">
    <citation type="submission" date="2013-11" db="EMBL/GenBank/DDBJ databases">
        <title>Genome sequencing of Stegodyphus mimosarum.</title>
        <authorList>
            <person name="Bechsgaard J."/>
        </authorList>
    </citation>
    <scope>NUCLEOTIDE SEQUENCE [LARGE SCALE GENOMIC DNA]</scope>
</reference>
<accession>A0A087UYH8</accession>
<dbReference type="PROSITE" id="PS50896">
    <property type="entry name" value="LISH"/>
    <property type="match status" value="1"/>
</dbReference>
<keyword evidence="2" id="KW-1185">Reference proteome</keyword>
<proteinExistence type="predicted"/>
<dbReference type="InterPro" id="IPR055289">
    <property type="entry name" value="OFD1"/>
</dbReference>
<dbReference type="Proteomes" id="UP000054359">
    <property type="component" value="Unassembled WGS sequence"/>
</dbReference>
<dbReference type="Pfam" id="PF16045">
    <property type="entry name" value="LisH_2"/>
    <property type="match status" value="1"/>
</dbReference>
<dbReference type="STRING" id="407821.A0A087UYH8"/>
<evidence type="ECO:0000313" key="1">
    <source>
        <dbReference type="EMBL" id="KFM82417.1"/>
    </source>
</evidence>
<sequence>MYRRRKYFHKMSRKLKTVKHMSADELKSKLYAHFDKNGSLDHLRAQLRGQLVTELFKIATPLGASKMYPENKNFDITLLPLQVSNWLIYDHLSRQGCQYTLSTFVTEANLSDPEKLLTVCDILKLFGVDTNSPEYKSFIKMYATKNEEGFSHSLLLTVIKSLFEVS</sequence>
<dbReference type="OMA" id="SSHDICH"/>
<dbReference type="AlphaFoldDB" id="A0A087UYH8"/>
<dbReference type="GO" id="GO:0036064">
    <property type="term" value="C:ciliary basal body"/>
    <property type="evidence" value="ECO:0007669"/>
    <property type="project" value="TreeGrafter"/>
</dbReference>
<name>A0A087UYH8_STEMI</name>
<dbReference type="GO" id="GO:0005813">
    <property type="term" value="C:centrosome"/>
    <property type="evidence" value="ECO:0007669"/>
    <property type="project" value="TreeGrafter"/>
</dbReference>
<dbReference type="GO" id="GO:0005576">
    <property type="term" value="C:extracellular region"/>
    <property type="evidence" value="ECO:0007669"/>
    <property type="project" value="GOC"/>
</dbReference>
<protein>
    <submittedName>
        <fullName evidence="1">Oral-facial-digital syndrome 1 protein-like protein</fullName>
    </submittedName>
</protein>